<dbReference type="AlphaFoldDB" id="A0A7V7PK56"/>
<reference evidence="1 2" key="1">
    <citation type="submission" date="2019-09" db="EMBL/GenBank/DDBJ databases">
        <title>YIM 132180 draft genome.</title>
        <authorList>
            <person name="Zhang K."/>
        </authorList>
    </citation>
    <scope>NUCLEOTIDE SEQUENCE [LARGE SCALE GENOMIC DNA]</scope>
    <source>
        <strain evidence="1 2">YIM 132180</strain>
    </source>
</reference>
<keyword evidence="2" id="KW-1185">Reference proteome</keyword>
<evidence type="ECO:0000313" key="1">
    <source>
        <dbReference type="EMBL" id="KAB0676001.1"/>
    </source>
</evidence>
<name>A0A7V7PK56_9HYPH</name>
<proteinExistence type="predicted"/>
<protein>
    <submittedName>
        <fullName evidence="1">Uncharacterized protein</fullName>
    </submittedName>
</protein>
<accession>A0A7V7PK56</accession>
<gene>
    <name evidence="1" type="ORF">F6X38_22325</name>
</gene>
<dbReference type="RefSeq" id="WP_150973788.1">
    <property type="nucleotide sequence ID" value="NZ_VZDO01000027.1"/>
</dbReference>
<dbReference type="Proteomes" id="UP000432089">
    <property type="component" value="Unassembled WGS sequence"/>
</dbReference>
<evidence type="ECO:0000313" key="2">
    <source>
        <dbReference type="Proteomes" id="UP000432089"/>
    </source>
</evidence>
<organism evidence="1 2">
    <name type="scientific">Plantimonas leprariae</name>
    <dbReference type="NCBI Taxonomy" id="2615207"/>
    <lineage>
        <taxon>Bacteria</taxon>
        <taxon>Pseudomonadati</taxon>
        <taxon>Pseudomonadota</taxon>
        <taxon>Alphaproteobacteria</taxon>
        <taxon>Hyphomicrobiales</taxon>
        <taxon>Aurantimonadaceae</taxon>
        <taxon>Plantimonas</taxon>
    </lineage>
</organism>
<dbReference type="EMBL" id="VZDO01000027">
    <property type="protein sequence ID" value="KAB0676001.1"/>
    <property type="molecule type" value="Genomic_DNA"/>
</dbReference>
<comment type="caution">
    <text evidence="1">The sequence shown here is derived from an EMBL/GenBank/DDBJ whole genome shotgun (WGS) entry which is preliminary data.</text>
</comment>
<sequence length="145" mass="16153">MSRGDLRGVFVRMALGERRLDDAARMIAEALRSSEPLADDLRALIADMVDPDGKGDVRLKLGKRGRGRFAKPAWIEIAQAVEAAEEDMPTEAAVASVRDRFKRGSRPLARSTVFAAMSRYKEGRAAGRSVEEEERDDFLSIEWDD</sequence>